<sequence>MERKKTRLNESEMKVMQIIWNAGHPITGQQVLGQITEQYKGSWHPRTIYPLMRKLSEKG</sequence>
<proteinExistence type="inferred from homology"/>
<dbReference type="EMBL" id="AJWZ01001799">
    <property type="protein sequence ID" value="EKC72736.1"/>
    <property type="molecule type" value="Genomic_DNA"/>
</dbReference>
<dbReference type="InterPro" id="IPR036388">
    <property type="entry name" value="WH-like_DNA-bd_sf"/>
</dbReference>
<dbReference type="InterPro" id="IPR005650">
    <property type="entry name" value="BlaI_family"/>
</dbReference>
<accession>K1UMG4</accession>
<comment type="caution">
    <text evidence="5">The sequence shown here is derived from an EMBL/GenBank/DDBJ whole genome shotgun (WGS) entry which is preliminary data.</text>
</comment>
<gene>
    <name evidence="5" type="ORF">OBE_02747</name>
</gene>
<evidence type="ECO:0000256" key="1">
    <source>
        <dbReference type="ARBA" id="ARBA00011046"/>
    </source>
</evidence>
<dbReference type="GO" id="GO:0045892">
    <property type="term" value="P:negative regulation of DNA-templated transcription"/>
    <property type="evidence" value="ECO:0007669"/>
    <property type="project" value="InterPro"/>
</dbReference>
<organism evidence="5">
    <name type="scientific">human gut metagenome</name>
    <dbReference type="NCBI Taxonomy" id="408170"/>
    <lineage>
        <taxon>unclassified sequences</taxon>
        <taxon>metagenomes</taxon>
        <taxon>organismal metagenomes</taxon>
    </lineage>
</organism>
<evidence type="ECO:0000256" key="3">
    <source>
        <dbReference type="ARBA" id="ARBA00023125"/>
    </source>
</evidence>
<comment type="similarity">
    <text evidence="1">Belongs to the BlaI transcriptional regulatory family.</text>
</comment>
<dbReference type="SUPFAM" id="SSF46785">
    <property type="entry name" value="Winged helix' DNA-binding domain"/>
    <property type="match status" value="1"/>
</dbReference>
<dbReference type="InterPro" id="IPR036390">
    <property type="entry name" value="WH_DNA-bd_sf"/>
</dbReference>
<name>K1UMG4_9ZZZZ</name>
<dbReference type="GO" id="GO:0003677">
    <property type="term" value="F:DNA binding"/>
    <property type="evidence" value="ECO:0007669"/>
    <property type="project" value="UniProtKB-KW"/>
</dbReference>
<keyword evidence="3" id="KW-0238">DNA-binding</keyword>
<evidence type="ECO:0000256" key="4">
    <source>
        <dbReference type="ARBA" id="ARBA00023163"/>
    </source>
</evidence>
<reference evidence="5" key="1">
    <citation type="journal article" date="2013" name="Environ. Microbiol.">
        <title>Microbiota from the distal guts of lean and obese adolescents exhibit partial functional redundancy besides clear differences in community structure.</title>
        <authorList>
            <person name="Ferrer M."/>
            <person name="Ruiz A."/>
            <person name="Lanza F."/>
            <person name="Haange S.B."/>
            <person name="Oberbach A."/>
            <person name="Till H."/>
            <person name="Bargiela R."/>
            <person name="Campoy C."/>
            <person name="Segura M.T."/>
            <person name="Richter M."/>
            <person name="von Bergen M."/>
            <person name="Seifert J."/>
            <person name="Suarez A."/>
        </authorList>
    </citation>
    <scope>NUCLEOTIDE SEQUENCE</scope>
</reference>
<dbReference type="Gene3D" id="1.10.10.10">
    <property type="entry name" value="Winged helix-like DNA-binding domain superfamily/Winged helix DNA-binding domain"/>
    <property type="match status" value="1"/>
</dbReference>
<dbReference type="Pfam" id="PF03965">
    <property type="entry name" value="Penicillinase_R"/>
    <property type="match status" value="1"/>
</dbReference>
<evidence type="ECO:0000313" key="5">
    <source>
        <dbReference type="EMBL" id="EKC72736.1"/>
    </source>
</evidence>
<keyword evidence="2" id="KW-0805">Transcription regulation</keyword>
<dbReference type="AlphaFoldDB" id="K1UMG4"/>
<evidence type="ECO:0000256" key="2">
    <source>
        <dbReference type="ARBA" id="ARBA00023015"/>
    </source>
</evidence>
<protein>
    <submittedName>
        <fullName evidence="5">Uncharacterized protein</fullName>
    </submittedName>
</protein>
<feature type="non-terminal residue" evidence="5">
    <location>
        <position position="59"/>
    </location>
</feature>
<keyword evidence="4" id="KW-0804">Transcription</keyword>